<dbReference type="Gene3D" id="3.40.50.300">
    <property type="entry name" value="P-loop containing nucleotide triphosphate hydrolases"/>
    <property type="match status" value="1"/>
</dbReference>
<dbReference type="Pfam" id="PF03237">
    <property type="entry name" value="Terminase_6N"/>
    <property type="match status" value="1"/>
</dbReference>
<organism evidence="1">
    <name type="scientific">Myoviridae sp. ctsK93</name>
    <dbReference type="NCBI Taxonomy" id="2825190"/>
    <lineage>
        <taxon>Viruses</taxon>
        <taxon>Duplodnaviria</taxon>
        <taxon>Heunggongvirae</taxon>
        <taxon>Uroviricota</taxon>
        <taxon>Caudoviricetes</taxon>
    </lineage>
</organism>
<dbReference type="InterPro" id="IPR027417">
    <property type="entry name" value="P-loop_NTPase"/>
</dbReference>
<dbReference type="EMBL" id="BK015446">
    <property type="protein sequence ID" value="DAE07099.1"/>
    <property type="molecule type" value="Genomic_DNA"/>
</dbReference>
<accession>A0A8S5PKT8</accession>
<name>A0A8S5PKT8_9CAUD</name>
<evidence type="ECO:0000313" key="1">
    <source>
        <dbReference type="EMBL" id="DAE07099.1"/>
    </source>
</evidence>
<protein>
    <submittedName>
        <fullName evidence="1">Terminase large subunit</fullName>
    </submittedName>
</protein>
<reference evidence="1" key="1">
    <citation type="journal article" date="2021" name="Proc. Natl. Acad. Sci. U.S.A.">
        <title>A Catalog of Tens of Thousands of Viruses from Human Metagenomes Reveals Hidden Associations with Chronic Diseases.</title>
        <authorList>
            <person name="Tisza M.J."/>
            <person name="Buck C.B."/>
        </authorList>
    </citation>
    <scope>NUCLEOTIDE SEQUENCE</scope>
    <source>
        <strain evidence="1">CtsK93</strain>
    </source>
</reference>
<proteinExistence type="predicted"/>
<sequence>MSDLKVEPKIFKPQEGGQEAFVRSNVDVCFYGGVLNCGKSFGAILSVAEWVKIPEFRAVFTRRNLGETKVGGGMLDDIQAVYGKFANVKESDSPRITFKSKAFIDLTHLADENPKKLMERVKGWQYDLVYLDELTSYDWSTFNTIITRNRGKAGIGSKIRGTTNPKKNHWLRIFLKHYIGVDGFIRPEMDRKVMYFYVTGETVDSVIWGESKEDVYRQCKIDIDRKLNAVNKGKEVFTYENLIKSFSFILGNISENKASLENNKDYIGSVAASGGKRGQILLEGNWNVDEDDDSEAPISFYKAREIKLADPQINGDRWITADLADTGKDNFVALVWDGFHIIDIVVLGHSTPQQNANTLQILGAKYNIPDTHIIFDGNNGAYINDYLPDAIPFISYSKTMGVYFRAFCTLKDECYDRVVYHVNEKGISFSDKVASKMYTHEKMKDEITVFDEFVEECSVVRFNEQGTGRKRLASKKEMNQMLGRGRSMDVLDPIAMRFLPVLQYQKGDELEKTSIKRNDRKTGETNLEIYNDSFWA</sequence>